<dbReference type="EMBL" id="KB454507">
    <property type="protein sequence ID" value="EME29538.1"/>
    <property type="molecule type" value="Genomic_DNA"/>
</dbReference>
<name>M2Y0T4_GALSU</name>
<dbReference type="KEGG" id="gsl:Gasu_29810"/>
<accession>M2Y0T4</accession>
<dbReference type="Gramene" id="EME29538">
    <property type="protein sequence ID" value="EME29538"/>
    <property type="gene ID" value="Gasu_29810"/>
</dbReference>
<dbReference type="AlphaFoldDB" id="M2Y0T4"/>
<proteinExistence type="predicted"/>
<reference evidence="2" key="1">
    <citation type="journal article" date="2013" name="Science">
        <title>Gene transfer from bacteria and archaea facilitated evolution of an extremophilic eukaryote.</title>
        <authorList>
            <person name="Schonknecht G."/>
            <person name="Chen W.H."/>
            <person name="Ternes C.M."/>
            <person name="Barbier G.G."/>
            <person name="Shrestha R.P."/>
            <person name="Stanke M."/>
            <person name="Brautigam A."/>
            <person name="Baker B.J."/>
            <person name="Banfield J.F."/>
            <person name="Garavito R.M."/>
            <person name="Carr K."/>
            <person name="Wilkerson C."/>
            <person name="Rensing S.A."/>
            <person name="Gagneul D."/>
            <person name="Dickenson N.E."/>
            <person name="Oesterhelt C."/>
            <person name="Lercher M.J."/>
            <person name="Weber A.P."/>
        </authorList>
    </citation>
    <scope>NUCLEOTIDE SEQUENCE [LARGE SCALE GENOMIC DNA]</scope>
    <source>
        <strain evidence="2">074W</strain>
    </source>
</reference>
<dbReference type="RefSeq" id="XP_005706058.1">
    <property type="nucleotide sequence ID" value="XM_005706001.1"/>
</dbReference>
<protein>
    <submittedName>
        <fullName evidence="1">Uncharacterized protein</fullName>
    </submittedName>
</protein>
<sequence length="74" mass="8310">MVRLCKSKTHLVVNCSIYKLCFLSTKFLSKARVSEGRKIHSPIRKFVISNASIRICGLTLTPESASHNDLDMKS</sequence>
<gene>
    <name evidence="1" type="ORF">Gasu_29810</name>
</gene>
<dbReference type="GeneID" id="17088325"/>
<keyword evidence="2" id="KW-1185">Reference proteome</keyword>
<evidence type="ECO:0000313" key="2">
    <source>
        <dbReference type="Proteomes" id="UP000030680"/>
    </source>
</evidence>
<evidence type="ECO:0000313" key="1">
    <source>
        <dbReference type="EMBL" id="EME29538.1"/>
    </source>
</evidence>
<dbReference type="Proteomes" id="UP000030680">
    <property type="component" value="Unassembled WGS sequence"/>
</dbReference>
<organism evidence="1 2">
    <name type="scientific">Galdieria sulphuraria</name>
    <name type="common">Red alga</name>
    <dbReference type="NCBI Taxonomy" id="130081"/>
    <lineage>
        <taxon>Eukaryota</taxon>
        <taxon>Rhodophyta</taxon>
        <taxon>Bangiophyceae</taxon>
        <taxon>Galdieriales</taxon>
        <taxon>Galdieriaceae</taxon>
        <taxon>Galdieria</taxon>
    </lineage>
</organism>